<gene>
    <name evidence="2" type="ORF">EVAR_42523_1</name>
</gene>
<accession>A0A4C1XI83</accession>
<name>A0A4C1XI83_EUMVA</name>
<feature type="compositionally biased region" description="Polar residues" evidence="1">
    <location>
        <begin position="72"/>
        <end position="90"/>
    </location>
</feature>
<organism evidence="2 3">
    <name type="scientific">Eumeta variegata</name>
    <name type="common">Bagworm moth</name>
    <name type="synonym">Eumeta japonica</name>
    <dbReference type="NCBI Taxonomy" id="151549"/>
    <lineage>
        <taxon>Eukaryota</taxon>
        <taxon>Metazoa</taxon>
        <taxon>Ecdysozoa</taxon>
        <taxon>Arthropoda</taxon>
        <taxon>Hexapoda</taxon>
        <taxon>Insecta</taxon>
        <taxon>Pterygota</taxon>
        <taxon>Neoptera</taxon>
        <taxon>Endopterygota</taxon>
        <taxon>Lepidoptera</taxon>
        <taxon>Glossata</taxon>
        <taxon>Ditrysia</taxon>
        <taxon>Tineoidea</taxon>
        <taxon>Psychidae</taxon>
        <taxon>Oiketicinae</taxon>
        <taxon>Eumeta</taxon>
    </lineage>
</organism>
<dbReference type="AlphaFoldDB" id="A0A4C1XI83"/>
<evidence type="ECO:0000313" key="2">
    <source>
        <dbReference type="EMBL" id="GBP62204.1"/>
    </source>
</evidence>
<dbReference type="Proteomes" id="UP000299102">
    <property type="component" value="Unassembled WGS sequence"/>
</dbReference>
<keyword evidence="3" id="KW-1185">Reference proteome</keyword>
<reference evidence="2 3" key="1">
    <citation type="journal article" date="2019" name="Commun. Biol.">
        <title>The bagworm genome reveals a unique fibroin gene that provides high tensile strength.</title>
        <authorList>
            <person name="Kono N."/>
            <person name="Nakamura H."/>
            <person name="Ohtoshi R."/>
            <person name="Tomita M."/>
            <person name="Numata K."/>
            <person name="Arakawa K."/>
        </authorList>
    </citation>
    <scope>NUCLEOTIDE SEQUENCE [LARGE SCALE GENOMIC DNA]</scope>
</reference>
<dbReference type="EMBL" id="BGZK01000834">
    <property type="protein sequence ID" value="GBP62204.1"/>
    <property type="molecule type" value="Genomic_DNA"/>
</dbReference>
<evidence type="ECO:0000256" key="1">
    <source>
        <dbReference type="SAM" id="MobiDB-lite"/>
    </source>
</evidence>
<proteinExistence type="predicted"/>
<feature type="region of interest" description="Disordered" evidence="1">
    <location>
        <begin position="1"/>
        <end position="90"/>
    </location>
</feature>
<feature type="compositionally biased region" description="Basic and acidic residues" evidence="1">
    <location>
        <begin position="35"/>
        <end position="45"/>
    </location>
</feature>
<evidence type="ECO:0000313" key="3">
    <source>
        <dbReference type="Proteomes" id="UP000299102"/>
    </source>
</evidence>
<comment type="caution">
    <text evidence="2">The sequence shown here is derived from an EMBL/GenBank/DDBJ whole genome shotgun (WGS) entry which is preliminary data.</text>
</comment>
<feature type="compositionally biased region" description="Basic residues" evidence="1">
    <location>
        <begin position="57"/>
        <end position="70"/>
    </location>
</feature>
<protein>
    <submittedName>
        <fullName evidence="2">Uncharacterized protein</fullName>
    </submittedName>
</protein>
<feature type="compositionally biased region" description="Basic residues" evidence="1">
    <location>
        <begin position="1"/>
        <end position="22"/>
    </location>
</feature>
<sequence>MCPIAKRRQTGRDKRRRRRKRSGGSVRENTRTQNKHQDNERHDNKTYFQSLSTRIGAARRGRGGRRRRAHSPNESASGTKASTALDLNSRVGTSSRRLPILLGDSRLNRRVELKAPEAFENPTIWAKSDSTRCTYVTRPGTARRTSHSSQRNAPLYKRFRAVETDSIVKVDRVAGRATGPAAAAHGNNYRDRRRRRLPAAHSTVVLYREPV</sequence>